<dbReference type="Proteomes" id="UP000663891">
    <property type="component" value="Unassembled WGS sequence"/>
</dbReference>
<comment type="subcellular location">
    <subcellularLocation>
        <location evidence="1">Cell membrane</location>
        <topology evidence="1">Multi-pass membrane protein</topology>
    </subcellularLocation>
</comment>
<evidence type="ECO:0000256" key="3">
    <source>
        <dbReference type="ARBA" id="ARBA00022692"/>
    </source>
</evidence>
<dbReference type="GO" id="GO:0005391">
    <property type="term" value="F:P-type sodium:potassium-exchanging transporter activity"/>
    <property type="evidence" value="ECO:0007669"/>
    <property type="project" value="TreeGrafter"/>
</dbReference>
<dbReference type="PANTHER" id="PTHR43294:SF21">
    <property type="entry name" value="CATION TRANSPORTING ATPASE"/>
    <property type="match status" value="1"/>
</dbReference>
<dbReference type="InterPro" id="IPR059000">
    <property type="entry name" value="ATPase_P-type_domA"/>
</dbReference>
<dbReference type="SFLD" id="SFLDF00027">
    <property type="entry name" value="p-type_atpase"/>
    <property type="match status" value="1"/>
</dbReference>
<dbReference type="InterPro" id="IPR006068">
    <property type="entry name" value="ATPase_P-typ_cation-transptr_C"/>
</dbReference>
<dbReference type="InterPro" id="IPR018303">
    <property type="entry name" value="ATPase_P-typ_P_site"/>
</dbReference>
<keyword evidence="7 10" id="KW-1133">Transmembrane helix</keyword>
<feature type="domain" description="Cation-transporting P-type ATPase N-terminal" evidence="11">
    <location>
        <begin position="144"/>
        <end position="218"/>
    </location>
</feature>
<dbReference type="SFLD" id="SFLDS00003">
    <property type="entry name" value="Haloacid_Dehalogenase"/>
    <property type="match status" value="1"/>
</dbReference>
<reference evidence="12" key="1">
    <citation type="submission" date="2021-02" db="EMBL/GenBank/DDBJ databases">
        <authorList>
            <person name="Nowell W R."/>
        </authorList>
    </citation>
    <scope>NUCLEOTIDE SEQUENCE</scope>
</reference>
<evidence type="ECO:0000256" key="6">
    <source>
        <dbReference type="ARBA" id="ARBA00022967"/>
    </source>
</evidence>
<dbReference type="Pfam" id="PF13246">
    <property type="entry name" value="Cation_ATPase"/>
    <property type="match status" value="1"/>
</dbReference>
<feature type="compositionally biased region" description="Polar residues" evidence="9">
    <location>
        <begin position="20"/>
        <end position="32"/>
    </location>
</feature>
<feature type="transmembrane region" description="Helical" evidence="10">
    <location>
        <begin position="1077"/>
        <end position="1101"/>
    </location>
</feature>
<dbReference type="SFLD" id="SFLDG00002">
    <property type="entry name" value="C1.7:_P-type_atpase_like"/>
    <property type="match status" value="1"/>
</dbReference>
<dbReference type="PROSITE" id="PS00154">
    <property type="entry name" value="ATPASE_E1_E2"/>
    <property type="match status" value="1"/>
</dbReference>
<keyword evidence="8 10" id="KW-0472">Membrane</keyword>
<keyword evidence="3 10" id="KW-0812">Transmembrane</keyword>
<gene>
    <name evidence="13" type="ORF">OKA104_LOCUS2496</name>
    <name evidence="12" type="ORF">VCS650_LOCUS31216</name>
</gene>
<dbReference type="GO" id="GO:0005886">
    <property type="term" value="C:plasma membrane"/>
    <property type="evidence" value="ECO:0007669"/>
    <property type="project" value="UniProtKB-SubCell"/>
</dbReference>
<dbReference type="GO" id="GO:0006883">
    <property type="term" value="P:intracellular sodium ion homeostasis"/>
    <property type="evidence" value="ECO:0007669"/>
    <property type="project" value="TreeGrafter"/>
</dbReference>
<feature type="transmembrane region" description="Helical" evidence="10">
    <location>
        <begin position="229"/>
        <end position="249"/>
    </location>
</feature>
<feature type="transmembrane region" description="Helical" evidence="10">
    <location>
        <begin position="1208"/>
        <end position="1226"/>
    </location>
</feature>
<dbReference type="SUPFAM" id="SSF56784">
    <property type="entry name" value="HAD-like"/>
    <property type="match status" value="1"/>
</dbReference>
<dbReference type="InterPro" id="IPR008250">
    <property type="entry name" value="ATPase_P-typ_transduc_dom_A_sf"/>
</dbReference>
<evidence type="ECO:0000256" key="2">
    <source>
        <dbReference type="ARBA" id="ARBA00022475"/>
    </source>
</evidence>
<dbReference type="SMART" id="SM00831">
    <property type="entry name" value="Cation_ATPase_N"/>
    <property type="match status" value="1"/>
</dbReference>
<evidence type="ECO:0000313" key="12">
    <source>
        <dbReference type="EMBL" id="CAF1304092.1"/>
    </source>
</evidence>
<proteinExistence type="predicted"/>
<evidence type="ECO:0000256" key="5">
    <source>
        <dbReference type="ARBA" id="ARBA00022840"/>
    </source>
</evidence>
<dbReference type="InterPro" id="IPR001757">
    <property type="entry name" value="P_typ_ATPase"/>
</dbReference>
<evidence type="ECO:0000256" key="1">
    <source>
        <dbReference type="ARBA" id="ARBA00004651"/>
    </source>
</evidence>
<dbReference type="PRINTS" id="PR00119">
    <property type="entry name" value="CATATPASE"/>
</dbReference>
<evidence type="ECO:0000313" key="13">
    <source>
        <dbReference type="EMBL" id="CAF3519254.1"/>
    </source>
</evidence>
<sequence>MDLLPALPTRQQISRKKSSILPSQTPERRQSSLNTIRRSIGIVEPEENLVNNMRRNSVAWQTMSQSLDLQLEQNRRRSELSSRRQQSIVASNQRSDHITVPVDDDKGIEVVPSVTVKDKPSTHRPSAAGSMLDFDGDTSLLKTDVHIVSIETLAERFESNIQNGLTDDTIQRHRAKYGQNKLTPPPKPSIIWMFFKQILIGFNWILWVATVFAFLSYKPFGDPNPDVTNLGLAIVLILVIVSNGVFNFYQEIKSMKIVDSFSHIQSTITTVKRNGLEMQINTEELLPGDIVRINMGQKVPADCRLITCDGLQVNSSELTGESEPVNCTVKCTNLNYMESSNLIFYPSLVVQGTANAIVVNIGDATVLGQVGKLTRGSGSSDVTGLHREINRFVVFVVCAALTSVILIWITWGAWLNNSQKGYITLNGNITNSIGMVVAFIPEGLPAAVTLVLTIVAKRMYKQKVLVKSLATVETFNFVSIIATDKTGTLTMNQMTITAILWGNQGEYMVPIHNIDGNTVVNDESIIDRKRPSLKTNYESGALKDLLLGACICNNATMQSSSDASEGTENPAVETTDENITTETTKLVGDAADVALYHLCQDKCGVDIENVRKVNPRINVVPFNSKNKFMITANLLEHKTTNDDNVVITLKGAPDFVLSRCSTYKTDEGSDEIPITDEFKQSIQQRQEALGKSGYRVIAMLQQTISNNEYMTKMEEYRKSKKETQIVSDEPDLNGLPINNYCFIGMFSLLDPARPEVPDAVLKARRAQIRVAMVTGDHPTTAAAIAKKVNILSKEVSIDNGIDTFKIERNNETGETLARLMRNSNTVLETHSVGELTTNIDVKGIDALDTNDEQKKKKKPNICSRLFARFRFYLSDPNQAKSVEKLNLIPYGVVVAGGDIPSMDDYMWDWVLSHQELVFARTSPEQKLRIVMELSKRGEVVAVTGDGTNDAPALKQADLGVAMAAGTDVAREAGDMILLDNNFSSIIKAIETGRLLSDNLKKVAIYLLPGGSWSEVIPVFFTIWLGIPLSLSAFLAIIFCMLNDVVNALAMVSEKAEDDIMSRPPAIRHKTHLLDWKLLFHAYILVGTIECFSAYFCFFWFYSSQGIPLSSIFFTYSKYGKNPYINKTEDELTLIQQKGQCIYYVALCIMQFFNLLSSRTRHVSFFRHNPFFGKARNLTIVFGIIFSTCVGLIITLIPWLNHVFKTHPVPVKFVCPALGFGAALFILDEIRKFFVRRYPNSFLAKMAW</sequence>
<dbReference type="Gene3D" id="1.20.1110.10">
    <property type="entry name" value="Calcium-transporting ATPase, transmembrane domain"/>
    <property type="match status" value="2"/>
</dbReference>
<dbReference type="OrthoDB" id="158672at2759"/>
<keyword evidence="4" id="KW-0547">Nucleotide-binding</keyword>
<feature type="region of interest" description="Disordered" evidence="9">
    <location>
        <begin position="74"/>
        <end position="100"/>
    </location>
</feature>
<dbReference type="Pfam" id="PF00690">
    <property type="entry name" value="Cation_ATPase_N"/>
    <property type="match status" value="1"/>
</dbReference>
<dbReference type="InterPro" id="IPR023214">
    <property type="entry name" value="HAD_sf"/>
</dbReference>
<evidence type="ECO:0000256" key="4">
    <source>
        <dbReference type="ARBA" id="ARBA00022741"/>
    </source>
</evidence>
<keyword evidence="6" id="KW-1278">Translocase</keyword>
<keyword evidence="2" id="KW-1003">Cell membrane</keyword>
<dbReference type="PANTHER" id="PTHR43294">
    <property type="entry name" value="SODIUM/POTASSIUM-TRANSPORTING ATPASE SUBUNIT ALPHA"/>
    <property type="match status" value="1"/>
</dbReference>
<dbReference type="PRINTS" id="PR00121">
    <property type="entry name" value="NAKATPASE"/>
</dbReference>
<accession>A0A815DXS2</accession>
<dbReference type="NCBIfam" id="TIGR01494">
    <property type="entry name" value="ATPase_P-type"/>
    <property type="match status" value="2"/>
</dbReference>
<dbReference type="GO" id="GO:0030007">
    <property type="term" value="P:intracellular potassium ion homeostasis"/>
    <property type="evidence" value="ECO:0007669"/>
    <property type="project" value="TreeGrafter"/>
</dbReference>
<evidence type="ECO:0000256" key="7">
    <source>
        <dbReference type="ARBA" id="ARBA00022989"/>
    </source>
</evidence>
<dbReference type="InterPro" id="IPR023299">
    <property type="entry name" value="ATPase_P-typ_cyto_dom_N"/>
</dbReference>
<evidence type="ECO:0000259" key="11">
    <source>
        <dbReference type="SMART" id="SM00831"/>
    </source>
</evidence>
<dbReference type="AlphaFoldDB" id="A0A815DXS2"/>
<dbReference type="GO" id="GO:0005524">
    <property type="term" value="F:ATP binding"/>
    <property type="evidence" value="ECO:0007669"/>
    <property type="project" value="UniProtKB-KW"/>
</dbReference>
<keyword evidence="5" id="KW-0067">ATP-binding</keyword>
<dbReference type="Gene3D" id="3.40.50.1000">
    <property type="entry name" value="HAD superfamily/HAD-like"/>
    <property type="match status" value="2"/>
</dbReference>
<feature type="transmembrane region" description="Helical" evidence="10">
    <location>
        <begin position="433"/>
        <end position="455"/>
    </location>
</feature>
<dbReference type="EMBL" id="CAJNON010000528">
    <property type="protein sequence ID" value="CAF1304092.1"/>
    <property type="molecule type" value="Genomic_DNA"/>
</dbReference>
<dbReference type="GO" id="GO:1902600">
    <property type="term" value="P:proton transmembrane transport"/>
    <property type="evidence" value="ECO:0007669"/>
    <property type="project" value="TreeGrafter"/>
</dbReference>
<dbReference type="Pfam" id="PF00122">
    <property type="entry name" value="E1-E2_ATPase"/>
    <property type="match status" value="1"/>
</dbReference>
<name>A0A815DXS2_9BILA</name>
<dbReference type="GO" id="GO:0036376">
    <property type="term" value="P:sodium ion export across plasma membrane"/>
    <property type="evidence" value="ECO:0007669"/>
    <property type="project" value="TreeGrafter"/>
</dbReference>
<comment type="caution">
    <text evidence="12">The sequence shown here is derived from an EMBL/GenBank/DDBJ whole genome shotgun (WGS) entry which is preliminary data.</text>
</comment>
<feature type="region of interest" description="Disordered" evidence="9">
    <location>
        <begin position="1"/>
        <end position="32"/>
    </location>
</feature>
<evidence type="ECO:0000256" key="8">
    <source>
        <dbReference type="ARBA" id="ARBA00023136"/>
    </source>
</evidence>
<dbReference type="Pfam" id="PF08282">
    <property type="entry name" value="Hydrolase_3"/>
    <property type="match status" value="1"/>
</dbReference>
<dbReference type="Gene3D" id="3.40.1110.10">
    <property type="entry name" value="Calcium-transporting ATPase, cytoplasmic domain N"/>
    <property type="match status" value="1"/>
</dbReference>
<dbReference type="Proteomes" id="UP000663881">
    <property type="component" value="Unassembled WGS sequence"/>
</dbReference>
<dbReference type="Pfam" id="PF00689">
    <property type="entry name" value="Cation_ATPase_C"/>
    <property type="match status" value="1"/>
</dbReference>
<dbReference type="InterPro" id="IPR050510">
    <property type="entry name" value="Cation_transp_ATPase_P-type"/>
</dbReference>
<dbReference type="InterPro" id="IPR036412">
    <property type="entry name" value="HAD-like_sf"/>
</dbReference>
<evidence type="ECO:0000256" key="9">
    <source>
        <dbReference type="SAM" id="MobiDB-lite"/>
    </source>
</evidence>
<evidence type="ECO:0000313" key="14">
    <source>
        <dbReference type="Proteomes" id="UP000663891"/>
    </source>
</evidence>
<dbReference type="SUPFAM" id="SSF81653">
    <property type="entry name" value="Calcium ATPase, transduction domain A"/>
    <property type="match status" value="1"/>
</dbReference>
<protein>
    <recommendedName>
        <fullName evidence="11">Cation-transporting P-type ATPase N-terminal domain-containing protein</fullName>
    </recommendedName>
</protein>
<organism evidence="12 14">
    <name type="scientific">Adineta steineri</name>
    <dbReference type="NCBI Taxonomy" id="433720"/>
    <lineage>
        <taxon>Eukaryota</taxon>
        <taxon>Metazoa</taxon>
        <taxon>Spiralia</taxon>
        <taxon>Gnathifera</taxon>
        <taxon>Rotifera</taxon>
        <taxon>Eurotatoria</taxon>
        <taxon>Bdelloidea</taxon>
        <taxon>Adinetida</taxon>
        <taxon>Adinetidae</taxon>
        <taxon>Adineta</taxon>
    </lineage>
</organism>
<dbReference type="InterPro" id="IPR044492">
    <property type="entry name" value="P_typ_ATPase_HD_dom"/>
</dbReference>
<dbReference type="Gene3D" id="2.70.150.10">
    <property type="entry name" value="Calcium-transporting ATPase, cytoplasmic transduction domain A"/>
    <property type="match status" value="1"/>
</dbReference>
<dbReference type="EMBL" id="CAJOAY010000068">
    <property type="protein sequence ID" value="CAF3519254.1"/>
    <property type="molecule type" value="Genomic_DNA"/>
</dbReference>
<evidence type="ECO:0000256" key="10">
    <source>
        <dbReference type="SAM" id="Phobius"/>
    </source>
</evidence>
<dbReference type="SUPFAM" id="SSF81665">
    <property type="entry name" value="Calcium ATPase, transmembrane domain M"/>
    <property type="match status" value="1"/>
</dbReference>
<dbReference type="GO" id="GO:0016887">
    <property type="term" value="F:ATP hydrolysis activity"/>
    <property type="evidence" value="ECO:0007669"/>
    <property type="project" value="InterPro"/>
</dbReference>
<dbReference type="InterPro" id="IPR004014">
    <property type="entry name" value="ATPase_P-typ_cation-transptr_N"/>
</dbReference>
<feature type="transmembrane region" description="Helical" evidence="10">
    <location>
        <begin position="1177"/>
        <end position="1196"/>
    </location>
</feature>
<feature type="transmembrane region" description="Helical" evidence="10">
    <location>
        <begin position="392"/>
        <end position="413"/>
    </location>
</feature>
<dbReference type="GO" id="GO:1990573">
    <property type="term" value="P:potassium ion import across plasma membrane"/>
    <property type="evidence" value="ECO:0007669"/>
    <property type="project" value="TreeGrafter"/>
</dbReference>
<dbReference type="InterPro" id="IPR023298">
    <property type="entry name" value="ATPase_P-typ_TM_dom_sf"/>
</dbReference>
<feature type="transmembrane region" description="Helical" evidence="10">
    <location>
        <begin position="1140"/>
        <end position="1156"/>
    </location>
</feature>
<feature type="transmembrane region" description="Helical" evidence="10">
    <location>
        <begin position="198"/>
        <end position="217"/>
    </location>
</feature>